<dbReference type="GO" id="GO:0008360">
    <property type="term" value="P:regulation of cell shape"/>
    <property type="evidence" value="ECO:0007669"/>
    <property type="project" value="UniProtKB-KW"/>
</dbReference>
<protein>
    <recommendedName>
        <fullName evidence="1 9">UDP-N-acetylmuramate--L-alanine ligase</fullName>
        <ecNumber evidence="1 9">6.3.2.8</ecNumber>
    </recommendedName>
    <alternativeName>
        <fullName evidence="9">UDP-N-acetylmuramoyl-L-alanine synthetase</fullName>
    </alternativeName>
</protein>
<dbReference type="SUPFAM" id="SSF56801">
    <property type="entry name" value="Acetyl-CoA synthetase-like"/>
    <property type="match status" value="1"/>
</dbReference>
<dbReference type="InterPro" id="IPR013221">
    <property type="entry name" value="Mur_ligase_cen"/>
</dbReference>
<feature type="binding site" evidence="9">
    <location>
        <begin position="113"/>
        <end position="119"/>
    </location>
    <ligand>
        <name>ATP</name>
        <dbReference type="ChEBI" id="CHEBI:30616"/>
    </ligand>
</feature>
<dbReference type="InterPro" id="IPR009081">
    <property type="entry name" value="PP-bd_ACP"/>
</dbReference>
<dbReference type="NCBIfam" id="TIGR01733">
    <property type="entry name" value="AA-adenyl-dom"/>
    <property type="match status" value="1"/>
</dbReference>
<dbReference type="InterPro" id="IPR000873">
    <property type="entry name" value="AMP-dep_synth/lig_dom"/>
</dbReference>
<gene>
    <name evidence="9" type="primary">murC</name>
    <name evidence="11" type="ORF">SAMN02743940_1997</name>
</gene>
<dbReference type="RefSeq" id="WP_028460491.1">
    <property type="nucleotide sequence ID" value="NZ_FSRO01000001.1"/>
</dbReference>
<dbReference type="HAMAP" id="MF_00046">
    <property type="entry name" value="MurC"/>
    <property type="match status" value="1"/>
</dbReference>
<comment type="subcellular location">
    <subcellularLocation>
        <location evidence="9">Cytoplasm</location>
    </subcellularLocation>
</comment>
<dbReference type="InterPro" id="IPR042099">
    <property type="entry name" value="ANL_N_sf"/>
</dbReference>
<keyword evidence="2 9" id="KW-0963">Cytoplasm</keyword>
<dbReference type="GO" id="GO:0051301">
    <property type="term" value="P:cell division"/>
    <property type="evidence" value="ECO:0007669"/>
    <property type="project" value="UniProtKB-KW"/>
</dbReference>
<dbReference type="Gene3D" id="3.90.190.20">
    <property type="entry name" value="Mur ligase, C-terminal domain"/>
    <property type="match status" value="1"/>
</dbReference>
<evidence type="ECO:0000256" key="7">
    <source>
        <dbReference type="ARBA" id="ARBA00023316"/>
    </source>
</evidence>
<keyword evidence="9" id="KW-0547">Nucleotide-binding</keyword>
<comment type="similarity">
    <text evidence="9">Belongs to the MurCDEF family.</text>
</comment>
<dbReference type="PROSITE" id="PS50075">
    <property type="entry name" value="CARRIER"/>
    <property type="match status" value="1"/>
</dbReference>
<dbReference type="InterPro" id="IPR020845">
    <property type="entry name" value="AMP-binding_CS"/>
</dbReference>
<dbReference type="CDD" id="cd05930">
    <property type="entry name" value="A_NRPS"/>
    <property type="match status" value="1"/>
</dbReference>
<accession>A0A1N6IQP2</accession>
<dbReference type="UniPathway" id="UPA00219"/>
<keyword evidence="7 9" id="KW-0961">Cell wall biogenesis/degradation</keyword>
<dbReference type="EMBL" id="FSRO01000001">
    <property type="protein sequence ID" value="SIO34341.1"/>
    <property type="molecule type" value="Genomic_DNA"/>
</dbReference>
<evidence type="ECO:0000256" key="1">
    <source>
        <dbReference type="ARBA" id="ARBA00012211"/>
    </source>
</evidence>
<dbReference type="PROSITE" id="PS00455">
    <property type="entry name" value="AMP_BINDING"/>
    <property type="match status" value="1"/>
</dbReference>
<dbReference type="InterPro" id="IPR010071">
    <property type="entry name" value="AA_adenyl_dom"/>
</dbReference>
<dbReference type="SUPFAM" id="SSF47336">
    <property type="entry name" value="ACP-like"/>
    <property type="match status" value="1"/>
</dbReference>
<dbReference type="InterPro" id="IPR036565">
    <property type="entry name" value="Mur-like_cat_sf"/>
</dbReference>
<name>A0A1N6IQP2_9PROT</name>
<evidence type="ECO:0000259" key="10">
    <source>
        <dbReference type="PROSITE" id="PS50075"/>
    </source>
</evidence>
<dbReference type="eggNOG" id="COG0773">
    <property type="taxonomic scope" value="Bacteria"/>
</dbReference>
<dbReference type="Gene3D" id="3.30.300.30">
    <property type="match status" value="1"/>
</dbReference>
<dbReference type="InterPro" id="IPR000713">
    <property type="entry name" value="Mur_ligase_N"/>
</dbReference>
<dbReference type="GO" id="GO:0005737">
    <property type="term" value="C:cytoplasm"/>
    <property type="evidence" value="ECO:0007669"/>
    <property type="project" value="UniProtKB-SubCell"/>
</dbReference>
<dbReference type="SUPFAM" id="SSF53623">
    <property type="entry name" value="MurD-like peptide ligases, catalytic domain"/>
    <property type="match status" value="1"/>
</dbReference>
<dbReference type="Pfam" id="PF02875">
    <property type="entry name" value="Mur_ligase_C"/>
    <property type="match status" value="1"/>
</dbReference>
<dbReference type="GO" id="GO:0009252">
    <property type="term" value="P:peptidoglycan biosynthetic process"/>
    <property type="evidence" value="ECO:0007669"/>
    <property type="project" value="UniProtKB-UniRule"/>
</dbReference>
<proteinExistence type="inferred from homology"/>
<evidence type="ECO:0000256" key="2">
    <source>
        <dbReference type="ARBA" id="ARBA00022490"/>
    </source>
</evidence>
<dbReference type="SUPFAM" id="SSF53474">
    <property type="entry name" value="alpha/beta-Hydrolases"/>
    <property type="match status" value="1"/>
</dbReference>
<dbReference type="InterPro" id="IPR005758">
    <property type="entry name" value="UDP-N-AcMur_Ala_ligase_MurC"/>
</dbReference>
<dbReference type="PANTHER" id="PTHR45527">
    <property type="entry name" value="NONRIBOSOMAL PEPTIDE SYNTHETASE"/>
    <property type="match status" value="1"/>
</dbReference>
<dbReference type="PANTHER" id="PTHR45527:SF1">
    <property type="entry name" value="FATTY ACID SYNTHASE"/>
    <property type="match status" value="1"/>
</dbReference>
<keyword evidence="9" id="KW-0067">ATP-binding</keyword>
<keyword evidence="6 9" id="KW-0131">Cell cycle</keyword>
<comment type="pathway">
    <text evidence="9">Cell wall biogenesis; peptidoglycan biosynthesis.</text>
</comment>
<reference evidence="11 12" key="1">
    <citation type="submission" date="2016-12" db="EMBL/GenBank/DDBJ databases">
        <authorList>
            <person name="Song W.-J."/>
            <person name="Kurnit D.M."/>
        </authorList>
    </citation>
    <scope>NUCLEOTIDE SEQUENCE [LARGE SCALE GENOMIC DNA]</scope>
    <source>
        <strain evidence="11 12">ATCC 49181</strain>
    </source>
</reference>
<dbReference type="GO" id="GO:0043041">
    <property type="term" value="P:amino acid activation for nonribosomal peptide biosynthetic process"/>
    <property type="evidence" value="ECO:0007669"/>
    <property type="project" value="TreeGrafter"/>
</dbReference>
<dbReference type="GO" id="GO:0044550">
    <property type="term" value="P:secondary metabolite biosynthetic process"/>
    <property type="evidence" value="ECO:0007669"/>
    <property type="project" value="TreeGrafter"/>
</dbReference>
<dbReference type="EC" id="6.3.2.8" evidence="1 9"/>
<keyword evidence="12" id="KW-1185">Reference proteome</keyword>
<evidence type="ECO:0000313" key="11">
    <source>
        <dbReference type="EMBL" id="SIO34341.1"/>
    </source>
</evidence>
<comment type="catalytic activity">
    <reaction evidence="8 9">
        <text>UDP-N-acetyl-alpha-D-muramate + L-alanine + ATP = UDP-N-acetyl-alpha-D-muramoyl-L-alanine + ADP + phosphate + H(+)</text>
        <dbReference type="Rhea" id="RHEA:23372"/>
        <dbReference type="ChEBI" id="CHEBI:15378"/>
        <dbReference type="ChEBI" id="CHEBI:30616"/>
        <dbReference type="ChEBI" id="CHEBI:43474"/>
        <dbReference type="ChEBI" id="CHEBI:57972"/>
        <dbReference type="ChEBI" id="CHEBI:70757"/>
        <dbReference type="ChEBI" id="CHEBI:83898"/>
        <dbReference type="ChEBI" id="CHEBI:456216"/>
        <dbReference type="EC" id="6.3.2.8"/>
    </reaction>
</comment>
<dbReference type="Gene3D" id="3.40.50.12780">
    <property type="entry name" value="N-terminal domain of ligase-like"/>
    <property type="match status" value="1"/>
</dbReference>
<dbReference type="InterPro" id="IPR045851">
    <property type="entry name" value="AMP-bd_C_sf"/>
</dbReference>
<dbReference type="Gene3D" id="3.40.1190.10">
    <property type="entry name" value="Mur-like, catalytic domain"/>
    <property type="match status" value="1"/>
</dbReference>
<dbReference type="Gene3D" id="3.40.50.720">
    <property type="entry name" value="NAD(P)-binding Rossmann-like Domain"/>
    <property type="match status" value="1"/>
</dbReference>
<dbReference type="GO" id="GO:0031177">
    <property type="term" value="F:phosphopantetheine binding"/>
    <property type="evidence" value="ECO:0007669"/>
    <property type="project" value="TreeGrafter"/>
</dbReference>
<dbReference type="Pfam" id="PF00550">
    <property type="entry name" value="PP-binding"/>
    <property type="match status" value="1"/>
</dbReference>
<dbReference type="Proteomes" id="UP000185062">
    <property type="component" value="Unassembled WGS sequence"/>
</dbReference>
<feature type="domain" description="Carrier" evidence="10">
    <location>
        <begin position="996"/>
        <end position="1072"/>
    </location>
</feature>
<keyword evidence="5 9" id="KW-0573">Peptidoglycan synthesis</keyword>
<dbReference type="GO" id="GO:0005524">
    <property type="term" value="F:ATP binding"/>
    <property type="evidence" value="ECO:0007669"/>
    <property type="project" value="UniProtKB-UniRule"/>
</dbReference>
<dbReference type="Gene3D" id="1.10.1200.10">
    <property type="entry name" value="ACP-like"/>
    <property type="match status" value="1"/>
</dbReference>
<comment type="function">
    <text evidence="9">Cell wall formation.</text>
</comment>
<dbReference type="InterPro" id="IPR036736">
    <property type="entry name" value="ACP-like_sf"/>
</dbReference>
<dbReference type="Gene3D" id="3.40.50.1820">
    <property type="entry name" value="alpha/beta hydrolase"/>
    <property type="match status" value="1"/>
</dbReference>
<dbReference type="SUPFAM" id="SSF51984">
    <property type="entry name" value="MurCD N-terminal domain"/>
    <property type="match status" value="1"/>
</dbReference>
<dbReference type="InterPro" id="IPR029058">
    <property type="entry name" value="AB_hydrolase_fold"/>
</dbReference>
<keyword evidence="4 9" id="KW-0133">Cell shape</keyword>
<evidence type="ECO:0000256" key="5">
    <source>
        <dbReference type="ARBA" id="ARBA00022984"/>
    </source>
</evidence>
<keyword evidence="9 11" id="KW-0436">Ligase</keyword>
<dbReference type="InterPro" id="IPR004101">
    <property type="entry name" value="Mur_ligase_C"/>
</dbReference>
<evidence type="ECO:0000256" key="6">
    <source>
        <dbReference type="ARBA" id="ARBA00023306"/>
    </source>
</evidence>
<dbReference type="GO" id="GO:0071555">
    <property type="term" value="P:cell wall organization"/>
    <property type="evidence" value="ECO:0007669"/>
    <property type="project" value="UniProtKB-KW"/>
</dbReference>
<dbReference type="GO" id="GO:0008763">
    <property type="term" value="F:UDP-N-acetylmuramate-L-alanine ligase activity"/>
    <property type="evidence" value="ECO:0007669"/>
    <property type="project" value="UniProtKB-UniRule"/>
</dbReference>
<evidence type="ECO:0000313" key="12">
    <source>
        <dbReference type="Proteomes" id="UP000185062"/>
    </source>
</evidence>
<evidence type="ECO:0000256" key="9">
    <source>
        <dbReference type="HAMAP-Rule" id="MF_00046"/>
    </source>
</evidence>
<dbReference type="NCBIfam" id="TIGR01082">
    <property type="entry name" value="murC"/>
    <property type="match status" value="1"/>
</dbReference>
<evidence type="ECO:0000256" key="3">
    <source>
        <dbReference type="ARBA" id="ARBA00022618"/>
    </source>
</evidence>
<sequence length="1304" mass="142801">MIKHLPDSIHLIGIGGSGMSGIAHCLLDMGHTVSGSDLKPTETTKKLSERGAVINYAHNAENIHNAKLVIVSEAIPGNNVEMTEARRRHIDIMKRAAFINILATGKTAICVAGTHGKSTTSAMIAKVLQSAAANPSYIVGADTLTLNETSACMSTGQHMIIESCEAFQGLSHYSPSIAVITNIDDDHIEHYGGQKQLDHAFQEFANRTAADGYVIINGDDAGITRIKPRIRQASVTFGSSSDNDISAVDIIFTPTETSFHVIDNRRRVGIIKIPIPGQHIVTNALGCIAACFSLGISFDDIARGLCDFTGVNRRWDDYGVINGVHIIDDYAHHPTELRAAIKTARLLLSDNQRLILAFQPQLYSRTRRLRTAFAEVIADCNGALLLDIDPGGEESSHTINSQIILDQIDDASGNFLFFKNMDDLVAGAAVFLKADDVLLIAGSGEIAGFARLLIKRLGMGSYGYTDCLRMLTSSNPANDHSVTTVTMQPSNVVSMIKTSIKCFPDSIAVFCDGVTLSYTELDHVSDILAQKFIAYGMQKGHVLGIGLPPSLDQISCLIAALKIGVAYLPMDEKLPEDRLRYMAKSATVDLLVTAYGSKIDKIMAQTNKMYLASRLNTMKSPMAERYSRNGLLPINFNKENIAYICFTSGSTGTPKGIPITHAAISSFIHDALGLFYFTHDSRTVLNSSMNFDVSIAEILVTLCAGGTIIIPKTRGTLLGRHLDVFIKNHAITHLLATPSVLATLSTPTPKSLETIIAAGEACPQTLADKLSTNCHFFNSYGPAEATIYSTTWQHSPGKPICIGSAMSHIDIHILDPQNKIAAAGEVGELCLSGIGVFPGYLCEPGLYRNSFIFTEGHDGKTIRLYRTGDLVRRRGDGQIEFIGRLDNQIKIRGNRIELEEIEASIQQLPGVCDATVCAEHINHDREIIAYFTAVNGAAIKVDEFSQQLSSWLPEYMIPSQYIQIEAFSLTSTGKKNRTEVSDRNRHKISRHAVFIPPVTDTQIRLGKLWKSVLRINEKIGLEDDFGHLGGDSLNSVILIAEVEEIFNICISPAFFGRITTLGNMANQLDGLIGSGMPSIQNTLGFESSEIFMKLRRFTASWAGEKLDEDSLIISLGPVDAKYNLFWCLQSEYELKQLAKHLGSDYRVHGMRSGHLAMDYNENNLNALVTYYSNALTRLYPEGSILLGGNCQGGQIAHAIALRQKNQNRHVSLLILMESARLPAYEDSIAFIYGKHSYLNPYTRYQDELKVYNEAYSLGYALDIILGEHGTFFKEPNIHFLASRINTNVINATGKSTLNSTVKMI</sequence>
<dbReference type="STRING" id="44575.SAMN05216419_100168"/>
<dbReference type="Pfam" id="PF01225">
    <property type="entry name" value="Mur_ligase"/>
    <property type="match status" value="1"/>
</dbReference>
<keyword evidence="3 9" id="KW-0132">Cell division</keyword>
<dbReference type="InterPro" id="IPR036615">
    <property type="entry name" value="Mur_ligase_C_dom_sf"/>
</dbReference>
<dbReference type="eggNOG" id="COG1020">
    <property type="taxonomic scope" value="Bacteria"/>
</dbReference>
<dbReference type="SUPFAM" id="SSF53244">
    <property type="entry name" value="MurD-like peptide ligases, peptide-binding domain"/>
    <property type="match status" value="1"/>
</dbReference>
<dbReference type="Pfam" id="PF00501">
    <property type="entry name" value="AMP-binding"/>
    <property type="match status" value="1"/>
</dbReference>
<evidence type="ECO:0000256" key="8">
    <source>
        <dbReference type="ARBA" id="ARBA00047833"/>
    </source>
</evidence>
<organism evidence="11 12">
    <name type="scientific">Nitrosomonas cryotolerans ATCC 49181</name>
    <dbReference type="NCBI Taxonomy" id="1131553"/>
    <lineage>
        <taxon>Bacteria</taxon>
        <taxon>Pseudomonadati</taxon>
        <taxon>Pseudomonadota</taxon>
        <taxon>Betaproteobacteria</taxon>
        <taxon>Nitrosomonadales</taxon>
        <taxon>Nitrosomonadaceae</taxon>
        <taxon>Nitrosomonas</taxon>
    </lineage>
</organism>
<evidence type="ECO:0000256" key="4">
    <source>
        <dbReference type="ARBA" id="ARBA00022960"/>
    </source>
</evidence>
<dbReference type="Pfam" id="PF08245">
    <property type="entry name" value="Mur_ligase_M"/>
    <property type="match status" value="1"/>
</dbReference>